<dbReference type="PANTHER" id="PTHR10887:SF495">
    <property type="entry name" value="HELICASE SENATAXIN ISOFORM X1-RELATED"/>
    <property type="match status" value="1"/>
</dbReference>
<dbReference type="RefSeq" id="WP_063242962.1">
    <property type="nucleotide sequence ID" value="NZ_LUKF01000003.1"/>
</dbReference>
<sequence>MKPTTKIELEAVIRMIHSEERAEYARHRFEIDSPLSHICESADALGPLVFKEKCGLLSWKLCGDAFYSRFRPGDRVDIRTKVFNADASVKFSNGWKVDAVAYPSPGKIEVTISGAHLIDAGDIGEVFLFKSSSSIFKHILIRKLREMPRSGSPILLNTGEYKISADNPKFKELYNDLNDSQKIAVHSLIENNLSGAIQGPPGTGKTHLLRAVIALALNSNMKVCVTSFTHAAVDNLLAKVVQDGCAEDWVRVGNSDKIRKEHYRRNLDQEDFIAPGFSEDLNENNLFGCTLHQLAFSSRTAPKFDLMVIDEAGQVPLYFWPFIQRAAKRLVLVGDQFQLPPVLSSSHDRLPFDDVFSLFTTQDMPMLETQYRMRREIQSWSSEKFYRGKLLPHVSVANRDYFSDSTAFVSDGFVVPKKFKPSTSDRYSQQEANFIVDKIERLLRVKENPKNVGVICPYRVQAGVVNASLQSRFGVAVASQVLVDTVERFQGQEREAIFLSLGSSGNSKEDLRFLSDPRRLNVSVTRAKSRFFCLFDERMLARSTSAQSGDLNEFLRWVTYGRAKIKRAA</sequence>
<feature type="domain" description="DNA2/NAM7 helicase-like C-terminal" evidence="2">
    <location>
        <begin position="362"/>
        <end position="533"/>
    </location>
</feature>
<proteinExistence type="predicted"/>
<dbReference type="InterPro" id="IPR027417">
    <property type="entry name" value="P-loop_NTPase"/>
</dbReference>
<evidence type="ECO:0000313" key="4">
    <source>
        <dbReference type="Proteomes" id="UP000075391"/>
    </source>
</evidence>
<evidence type="ECO:0000313" key="3">
    <source>
        <dbReference type="EMBL" id="KYG70045.1"/>
    </source>
</evidence>
<dbReference type="CDD" id="cd18808">
    <property type="entry name" value="SF1_C_Upf1"/>
    <property type="match status" value="1"/>
</dbReference>
<dbReference type="InterPro" id="IPR047187">
    <property type="entry name" value="SF1_C_Upf1"/>
</dbReference>
<gene>
    <name evidence="3" type="ORF">AZI85_15240</name>
</gene>
<name>A0A150WU89_BDEBC</name>
<dbReference type="EMBL" id="LUKF01000003">
    <property type="protein sequence ID" value="KYG70045.1"/>
    <property type="molecule type" value="Genomic_DNA"/>
</dbReference>
<dbReference type="InterPro" id="IPR041677">
    <property type="entry name" value="DNA2/NAM7_AAA_11"/>
</dbReference>
<comment type="caution">
    <text evidence="3">The sequence shown here is derived from an EMBL/GenBank/DDBJ whole genome shotgun (WGS) entry which is preliminary data.</text>
</comment>
<dbReference type="AlphaFoldDB" id="A0A150WU89"/>
<dbReference type="SUPFAM" id="SSF52540">
    <property type="entry name" value="P-loop containing nucleoside triphosphate hydrolases"/>
    <property type="match status" value="1"/>
</dbReference>
<dbReference type="InterPro" id="IPR045055">
    <property type="entry name" value="DNA2/NAM7-like"/>
</dbReference>
<protein>
    <recommendedName>
        <fullName evidence="5">DNA helicase</fullName>
    </recommendedName>
</protein>
<dbReference type="Proteomes" id="UP000075391">
    <property type="component" value="Unassembled WGS sequence"/>
</dbReference>
<reference evidence="3 4" key="1">
    <citation type="submission" date="2016-03" db="EMBL/GenBank/DDBJ databases">
        <authorList>
            <person name="Ploux O."/>
        </authorList>
    </citation>
    <scope>NUCLEOTIDE SEQUENCE [LARGE SCALE GENOMIC DNA]</scope>
    <source>
        <strain evidence="3 4">BER2</strain>
    </source>
</reference>
<evidence type="ECO:0000259" key="1">
    <source>
        <dbReference type="Pfam" id="PF13086"/>
    </source>
</evidence>
<feature type="domain" description="DNA2/NAM7 helicase helicase" evidence="1">
    <location>
        <begin position="278"/>
        <end position="345"/>
    </location>
</feature>
<accession>A0A150WU89</accession>
<organism evidence="3 4">
    <name type="scientific">Bdellovibrio bacteriovorus</name>
    <dbReference type="NCBI Taxonomy" id="959"/>
    <lineage>
        <taxon>Bacteria</taxon>
        <taxon>Pseudomonadati</taxon>
        <taxon>Bdellovibrionota</taxon>
        <taxon>Bdellovibrionia</taxon>
        <taxon>Bdellovibrionales</taxon>
        <taxon>Pseudobdellovibrionaceae</taxon>
        <taxon>Bdellovibrio</taxon>
    </lineage>
</organism>
<dbReference type="Gene3D" id="3.40.50.300">
    <property type="entry name" value="P-loop containing nucleotide triphosphate hydrolases"/>
    <property type="match status" value="2"/>
</dbReference>
<dbReference type="Pfam" id="PF13087">
    <property type="entry name" value="AAA_12"/>
    <property type="match status" value="1"/>
</dbReference>
<dbReference type="GO" id="GO:0004386">
    <property type="term" value="F:helicase activity"/>
    <property type="evidence" value="ECO:0007669"/>
    <property type="project" value="InterPro"/>
</dbReference>
<dbReference type="OrthoDB" id="9757917at2"/>
<evidence type="ECO:0000259" key="2">
    <source>
        <dbReference type="Pfam" id="PF13087"/>
    </source>
</evidence>
<dbReference type="InterPro" id="IPR041679">
    <property type="entry name" value="DNA2/NAM7-like_C"/>
</dbReference>
<dbReference type="Pfam" id="PF13086">
    <property type="entry name" value="AAA_11"/>
    <property type="match status" value="2"/>
</dbReference>
<feature type="domain" description="DNA2/NAM7 helicase helicase" evidence="1">
    <location>
        <begin position="176"/>
        <end position="260"/>
    </location>
</feature>
<evidence type="ECO:0008006" key="5">
    <source>
        <dbReference type="Google" id="ProtNLM"/>
    </source>
</evidence>
<dbReference type="PANTHER" id="PTHR10887">
    <property type="entry name" value="DNA2/NAM7 HELICASE FAMILY"/>
    <property type="match status" value="1"/>
</dbReference>